<dbReference type="PROSITE" id="PS00154">
    <property type="entry name" value="ATPASE_E1_E2"/>
    <property type="match status" value="1"/>
</dbReference>
<comment type="subcellular location">
    <subcellularLocation>
        <location evidence="1">Cell membrane</location>
        <topology evidence="1">Multi-pass membrane protein</topology>
    </subcellularLocation>
</comment>
<dbReference type="SUPFAM" id="SSF81665">
    <property type="entry name" value="Calcium ATPase, transmembrane domain M"/>
    <property type="match status" value="1"/>
</dbReference>
<dbReference type="SFLD" id="SFLDS00003">
    <property type="entry name" value="Haloacid_Dehalogenase"/>
    <property type="match status" value="1"/>
</dbReference>
<evidence type="ECO:0000256" key="5">
    <source>
        <dbReference type="ARBA" id="ARBA00022723"/>
    </source>
</evidence>
<dbReference type="InterPro" id="IPR044492">
    <property type="entry name" value="P_typ_ATPase_HD_dom"/>
</dbReference>
<dbReference type="FunFam" id="2.70.150.10:FF:000020">
    <property type="entry name" value="Copper-exporting P-type ATPase A"/>
    <property type="match status" value="1"/>
</dbReference>
<evidence type="ECO:0000313" key="15">
    <source>
        <dbReference type="Proteomes" id="UP000318704"/>
    </source>
</evidence>
<dbReference type="SMART" id="SM00746">
    <property type="entry name" value="TRASH"/>
    <property type="match status" value="1"/>
</dbReference>
<reference evidence="14 15" key="1">
    <citation type="submission" date="2019-03" db="EMBL/GenBank/DDBJ databases">
        <title>Deep-cultivation of Planctomycetes and their phenomic and genomic characterization uncovers novel biology.</title>
        <authorList>
            <person name="Wiegand S."/>
            <person name="Jogler M."/>
            <person name="Boedeker C."/>
            <person name="Pinto D."/>
            <person name="Vollmers J."/>
            <person name="Rivas-Marin E."/>
            <person name="Kohn T."/>
            <person name="Peeters S.H."/>
            <person name="Heuer A."/>
            <person name="Rast P."/>
            <person name="Oberbeckmann S."/>
            <person name="Bunk B."/>
            <person name="Jeske O."/>
            <person name="Meyerdierks A."/>
            <person name="Storesund J.E."/>
            <person name="Kallscheuer N."/>
            <person name="Luecker S."/>
            <person name="Lage O.M."/>
            <person name="Pohl T."/>
            <person name="Merkel B.J."/>
            <person name="Hornburger P."/>
            <person name="Mueller R.-W."/>
            <person name="Bruemmer F."/>
            <person name="Labrenz M."/>
            <person name="Spormann A.M."/>
            <person name="Op den Camp H."/>
            <person name="Overmann J."/>
            <person name="Amann R."/>
            <person name="Jetten M.S.M."/>
            <person name="Mascher T."/>
            <person name="Medema M.H."/>
            <person name="Devos D.P."/>
            <person name="Kaster A.-K."/>
            <person name="Ovreas L."/>
            <person name="Rohde M."/>
            <person name="Galperin M.Y."/>
            <person name="Jogler C."/>
        </authorList>
    </citation>
    <scope>NUCLEOTIDE SEQUENCE [LARGE SCALE GENOMIC DNA]</scope>
    <source>
        <strain evidence="14 15">V144</strain>
    </source>
</reference>
<feature type="transmembrane region" description="Helical" evidence="11">
    <location>
        <begin position="758"/>
        <end position="779"/>
    </location>
</feature>
<feature type="domain" description="TRASH" evidence="13">
    <location>
        <begin position="5"/>
        <end position="42"/>
    </location>
</feature>
<dbReference type="GO" id="GO:0016887">
    <property type="term" value="F:ATP hydrolysis activity"/>
    <property type="evidence" value="ECO:0007669"/>
    <property type="project" value="InterPro"/>
</dbReference>
<dbReference type="RefSeq" id="WP_144983290.1">
    <property type="nucleotide sequence ID" value="NZ_CP037920.1"/>
</dbReference>
<dbReference type="InterPro" id="IPR059000">
    <property type="entry name" value="ATPase_P-type_domA"/>
</dbReference>
<keyword evidence="3 11" id="KW-1003">Cell membrane</keyword>
<dbReference type="NCBIfam" id="TIGR01525">
    <property type="entry name" value="ATPase-IB_hvy"/>
    <property type="match status" value="1"/>
</dbReference>
<name>A0A517VSH4_9PLAN</name>
<dbReference type="GO" id="GO:0060003">
    <property type="term" value="P:copper ion export"/>
    <property type="evidence" value="ECO:0007669"/>
    <property type="project" value="UniProtKB-ARBA"/>
</dbReference>
<keyword evidence="4 11" id="KW-0812">Transmembrane</keyword>
<dbReference type="PRINTS" id="PR00119">
    <property type="entry name" value="CATATPASE"/>
</dbReference>
<dbReference type="KEGG" id="gaw:V144x_14110"/>
<accession>A0A517VSH4</accession>
<feature type="transmembrane region" description="Helical" evidence="11">
    <location>
        <begin position="730"/>
        <end position="752"/>
    </location>
</feature>
<feature type="region of interest" description="Disordered" evidence="12">
    <location>
        <begin position="44"/>
        <end position="73"/>
    </location>
</feature>
<dbReference type="InterPro" id="IPR011017">
    <property type="entry name" value="TRASH_dom"/>
</dbReference>
<feature type="compositionally biased region" description="Basic and acidic residues" evidence="12">
    <location>
        <begin position="54"/>
        <end position="66"/>
    </location>
</feature>
<dbReference type="GO" id="GO:0043682">
    <property type="term" value="F:P-type divalent copper transporter activity"/>
    <property type="evidence" value="ECO:0007669"/>
    <property type="project" value="TreeGrafter"/>
</dbReference>
<proteinExistence type="inferred from homology"/>
<keyword evidence="9 11" id="KW-1133">Transmembrane helix</keyword>
<dbReference type="GO" id="GO:0005507">
    <property type="term" value="F:copper ion binding"/>
    <property type="evidence" value="ECO:0007669"/>
    <property type="project" value="TreeGrafter"/>
</dbReference>
<dbReference type="NCBIfam" id="TIGR01494">
    <property type="entry name" value="ATPase_P-type"/>
    <property type="match status" value="1"/>
</dbReference>
<evidence type="ECO:0000259" key="13">
    <source>
        <dbReference type="SMART" id="SM00746"/>
    </source>
</evidence>
<organism evidence="14 15">
    <name type="scientific">Gimesia aquarii</name>
    <dbReference type="NCBI Taxonomy" id="2527964"/>
    <lineage>
        <taxon>Bacteria</taxon>
        <taxon>Pseudomonadati</taxon>
        <taxon>Planctomycetota</taxon>
        <taxon>Planctomycetia</taxon>
        <taxon>Planctomycetales</taxon>
        <taxon>Planctomycetaceae</taxon>
        <taxon>Gimesia</taxon>
    </lineage>
</organism>
<keyword evidence="8" id="KW-1278">Translocase</keyword>
<dbReference type="SUPFAM" id="SSF81653">
    <property type="entry name" value="Calcium ATPase, transduction domain A"/>
    <property type="match status" value="1"/>
</dbReference>
<dbReference type="Pfam" id="PF00122">
    <property type="entry name" value="E1-E2_ATPase"/>
    <property type="match status" value="1"/>
</dbReference>
<keyword evidence="6 11" id="KW-0547">Nucleotide-binding</keyword>
<evidence type="ECO:0000256" key="2">
    <source>
        <dbReference type="ARBA" id="ARBA00006024"/>
    </source>
</evidence>
<evidence type="ECO:0000256" key="10">
    <source>
        <dbReference type="ARBA" id="ARBA00023136"/>
    </source>
</evidence>
<evidence type="ECO:0000256" key="12">
    <source>
        <dbReference type="SAM" id="MobiDB-lite"/>
    </source>
</evidence>
<dbReference type="PRINTS" id="PR00943">
    <property type="entry name" value="CUATPASE"/>
</dbReference>
<dbReference type="PANTHER" id="PTHR43520:SF8">
    <property type="entry name" value="P-TYPE CU(+) TRANSPORTER"/>
    <property type="match status" value="1"/>
</dbReference>
<dbReference type="EMBL" id="CP037920">
    <property type="protein sequence ID" value="QDT95961.1"/>
    <property type="molecule type" value="Genomic_DNA"/>
</dbReference>
<dbReference type="InterPro" id="IPR008250">
    <property type="entry name" value="ATPase_P-typ_transduc_dom_A_sf"/>
</dbReference>
<comment type="similarity">
    <text evidence="2 11">Belongs to the cation transport ATPase (P-type) (TC 3.A.3) family. Type IB subfamily.</text>
</comment>
<evidence type="ECO:0000256" key="6">
    <source>
        <dbReference type="ARBA" id="ARBA00022741"/>
    </source>
</evidence>
<dbReference type="InterPro" id="IPR001757">
    <property type="entry name" value="P_typ_ATPase"/>
</dbReference>
<feature type="transmembrane region" description="Helical" evidence="11">
    <location>
        <begin position="130"/>
        <end position="152"/>
    </location>
</feature>
<keyword evidence="5 11" id="KW-0479">Metal-binding</keyword>
<dbReference type="SUPFAM" id="SSF56784">
    <property type="entry name" value="HAD-like"/>
    <property type="match status" value="1"/>
</dbReference>
<evidence type="ECO:0000256" key="8">
    <source>
        <dbReference type="ARBA" id="ARBA00022967"/>
    </source>
</evidence>
<dbReference type="CDD" id="cd02094">
    <property type="entry name" value="P-type_ATPase_Cu-like"/>
    <property type="match status" value="1"/>
</dbReference>
<dbReference type="SFLD" id="SFLDF00027">
    <property type="entry name" value="p-type_atpase"/>
    <property type="match status" value="1"/>
</dbReference>
<dbReference type="SFLD" id="SFLDG00002">
    <property type="entry name" value="C1.7:_P-type_atpase_like"/>
    <property type="match status" value="1"/>
</dbReference>
<feature type="transmembrane region" description="Helical" evidence="11">
    <location>
        <begin position="194"/>
        <end position="221"/>
    </location>
</feature>
<dbReference type="InterPro" id="IPR023299">
    <property type="entry name" value="ATPase_P-typ_cyto_dom_N"/>
</dbReference>
<keyword evidence="7 11" id="KW-0067">ATP-binding</keyword>
<evidence type="ECO:0000256" key="4">
    <source>
        <dbReference type="ARBA" id="ARBA00022692"/>
    </source>
</evidence>
<dbReference type="InterPro" id="IPR023214">
    <property type="entry name" value="HAD_sf"/>
</dbReference>
<dbReference type="Gene3D" id="2.70.150.10">
    <property type="entry name" value="Calcium-transporting ATPase, cytoplasmic transduction domain A"/>
    <property type="match status" value="1"/>
</dbReference>
<dbReference type="Proteomes" id="UP000318704">
    <property type="component" value="Chromosome"/>
</dbReference>
<evidence type="ECO:0000256" key="1">
    <source>
        <dbReference type="ARBA" id="ARBA00004651"/>
    </source>
</evidence>
<protein>
    <submittedName>
        <fullName evidence="14">Silver exporting P-type ATPase</fullName>
    </submittedName>
</protein>
<dbReference type="GO" id="GO:0055070">
    <property type="term" value="P:copper ion homeostasis"/>
    <property type="evidence" value="ECO:0007669"/>
    <property type="project" value="TreeGrafter"/>
</dbReference>
<dbReference type="PANTHER" id="PTHR43520">
    <property type="entry name" value="ATP7, ISOFORM B"/>
    <property type="match status" value="1"/>
</dbReference>
<keyword evidence="10 11" id="KW-0472">Membrane</keyword>
<gene>
    <name evidence="14" type="primary">silP</name>
    <name evidence="14" type="ORF">V144x_14110</name>
</gene>
<dbReference type="GO" id="GO:0005886">
    <property type="term" value="C:plasma membrane"/>
    <property type="evidence" value="ECO:0007669"/>
    <property type="project" value="UniProtKB-SubCell"/>
</dbReference>
<dbReference type="Gene3D" id="3.40.1110.10">
    <property type="entry name" value="Calcium-transporting ATPase, cytoplasmic domain N"/>
    <property type="match status" value="1"/>
</dbReference>
<dbReference type="InterPro" id="IPR045800">
    <property type="entry name" value="HMBD"/>
</dbReference>
<evidence type="ECO:0000256" key="7">
    <source>
        <dbReference type="ARBA" id="ARBA00022840"/>
    </source>
</evidence>
<dbReference type="Gene3D" id="3.40.50.1000">
    <property type="entry name" value="HAD superfamily/HAD-like"/>
    <property type="match status" value="1"/>
</dbReference>
<dbReference type="InterPro" id="IPR027256">
    <property type="entry name" value="P-typ_ATPase_IB"/>
</dbReference>
<dbReference type="Pfam" id="PF00702">
    <property type="entry name" value="Hydrolase"/>
    <property type="match status" value="1"/>
</dbReference>
<dbReference type="Pfam" id="PF19335">
    <property type="entry name" value="HMBD"/>
    <property type="match status" value="1"/>
</dbReference>
<dbReference type="InterPro" id="IPR023298">
    <property type="entry name" value="ATPase_P-typ_TM_dom_sf"/>
</dbReference>
<dbReference type="InterPro" id="IPR018303">
    <property type="entry name" value="ATPase_P-typ_P_site"/>
</dbReference>
<feature type="transmembrane region" description="Helical" evidence="11">
    <location>
        <begin position="164"/>
        <end position="182"/>
    </location>
</feature>
<feature type="transmembrane region" description="Helical" evidence="11">
    <location>
        <begin position="385"/>
        <end position="407"/>
    </location>
</feature>
<feature type="transmembrane region" description="Helical" evidence="11">
    <location>
        <begin position="413"/>
        <end position="436"/>
    </location>
</feature>
<dbReference type="InterPro" id="IPR036412">
    <property type="entry name" value="HAD-like_sf"/>
</dbReference>
<evidence type="ECO:0000256" key="3">
    <source>
        <dbReference type="ARBA" id="ARBA00022475"/>
    </source>
</evidence>
<evidence type="ECO:0000256" key="9">
    <source>
        <dbReference type="ARBA" id="ARBA00022989"/>
    </source>
</evidence>
<evidence type="ECO:0000313" key="14">
    <source>
        <dbReference type="EMBL" id="QDT95961.1"/>
    </source>
</evidence>
<evidence type="ECO:0000256" key="11">
    <source>
        <dbReference type="RuleBase" id="RU362081"/>
    </source>
</evidence>
<feature type="transmembrane region" description="Helical" evidence="11">
    <location>
        <begin position="233"/>
        <end position="251"/>
    </location>
</feature>
<sequence length="785" mass="84440">MTAIDPICHMEVDESSALHETVGNQTWYFCSQGCRDKFLVQQAPNETDSDQESESCHHGGAHESHGHGSMMKEQVSLPPETIYSCPMHPEIQQQGPGSCPICGMDLEPIMPQKEESPEEVAEYELMARRFWGGLVLGLPVFLLAMLPMTGLPIHQWIPLRVSDWIQFLLCTPVVLWAGWPLYERAYRSIITMNLNMFTLIGIGTGTAYVYSIFALLFPGIFPESFRSEGSVELYFEAAVVITVLVLLGQMLEMKARKRTNSAIQELLALAPPTAHLVVNGEEREIALEEVQSGNLLRVRPGEKIPVDGTVHEGKSLIDESMITGEPVAVSKTQGDEVIGGTVNQTGSFLMEAQKVGSDTLLSQIIQMVSSAQRSRAPIQRVVDTIAARFVPAVLAIAVITFLLWSWLGPEPRFAYALINAVAVLIIACPCALGLATPMSIMVGVGRGAKQGILIKNAEVLETLEKVDTLVVDKTGTLTEGKPRLTECITAGNFADNELLQLAASVEKHSEHPLSEAVVLAAKERELTLSDVVDFDSVTGSGVKGVVNGKTTFIGSAAFLKEQSIQIGDELMTKANTLREQGQGVIFVAVGGDLAGILSVADPIKDTTSQAIKKLHDLGLKIVMLTGDNEKTARAVAQSLNIDEVEAGVKPQDKYEKIKSLRSAGHKVVMAGDGINDAPALAEADVGIAMGTGTDVAIESAEVTLVKGDLRGVTDSIHLSRLVMRNIHQNLLFAFGYNAMGIPIAAGVLVPFFGMHALLSPMIAAAAMSFSSISVIGNALRLRTQS</sequence>
<dbReference type="NCBIfam" id="TIGR01511">
    <property type="entry name" value="ATPase-IB1_Cu"/>
    <property type="match status" value="1"/>
</dbReference>
<dbReference type="GO" id="GO:0005524">
    <property type="term" value="F:ATP binding"/>
    <property type="evidence" value="ECO:0007669"/>
    <property type="project" value="UniProtKB-UniRule"/>
</dbReference>
<dbReference type="AlphaFoldDB" id="A0A517VSH4"/>